<feature type="region of interest" description="Disordered" evidence="6">
    <location>
        <begin position="463"/>
        <end position="485"/>
    </location>
</feature>
<feature type="domain" description="Gamma tubulin complex component protein N-terminal" evidence="8">
    <location>
        <begin position="325"/>
        <end position="719"/>
    </location>
</feature>
<feature type="compositionally biased region" description="Basic and acidic residues" evidence="6">
    <location>
        <begin position="222"/>
        <end position="239"/>
    </location>
</feature>
<feature type="region of interest" description="Disordered" evidence="6">
    <location>
        <begin position="99"/>
        <end position="239"/>
    </location>
</feature>
<dbReference type="OrthoDB" id="2192946at2759"/>
<comment type="caution">
    <text evidence="9">The sequence shown here is derived from an EMBL/GenBank/DDBJ whole genome shotgun (WGS) entry which is preliminary data.</text>
</comment>
<dbReference type="GO" id="GO:0043015">
    <property type="term" value="F:gamma-tubulin binding"/>
    <property type="evidence" value="ECO:0007669"/>
    <property type="project" value="InterPro"/>
</dbReference>
<dbReference type="Pfam" id="PF17681">
    <property type="entry name" value="GCP_N_terminal"/>
    <property type="match status" value="1"/>
</dbReference>
<dbReference type="InterPro" id="IPR040457">
    <property type="entry name" value="GCP_C"/>
</dbReference>
<keyword evidence="4 5" id="KW-0206">Cytoskeleton</keyword>
<feature type="compositionally biased region" description="Basic and acidic residues" evidence="6">
    <location>
        <begin position="150"/>
        <end position="174"/>
    </location>
</feature>
<protein>
    <recommendedName>
        <fullName evidence="5">Spindle pole body component</fullName>
    </recommendedName>
</protein>
<dbReference type="EMBL" id="BLZA01000011">
    <property type="protein sequence ID" value="GHJ85375.1"/>
    <property type="molecule type" value="Genomic_DNA"/>
</dbReference>
<evidence type="ECO:0000259" key="7">
    <source>
        <dbReference type="Pfam" id="PF04130"/>
    </source>
</evidence>
<evidence type="ECO:0000256" key="3">
    <source>
        <dbReference type="ARBA" id="ARBA00022701"/>
    </source>
</evidence>
<dbReference type="Gene3D" id="1.20.120.1900">
    <property type="entry name" value="Gamma-tubulin complex, C-terminal domain"/>
    <property type="match status" value="1"/>
</dbReference>
<dbReference type="GO" id="GO:0000922">
    <property type="term" value="C:spindle pole"/>
    <property type="evidence" value="ECO:0007669"/>
    <property type="project" value="InterPro"/>
</dbReference>
<name>A0A8H3YDF4_9TREE</name>
<sequence length="1069" mass="120698">MSSVNGNGNATTVPFTPRISSRTTERKHHRVDRAAGLTEKQLNRITDTLASVRKVKPAKILEELNASGEQDPDASYVNNDTAFANRPLASRVLSTASLTSQTQKVRRAPSSHSINNVAGYTVTPDPQVEPYRTVESGSSRDILGGLAGYKQERERATSRNTDRPAGRARPEGDRPSSALSSHSRPEQRRARGEEREARIGEAERRYYGTSDKPSTPSEAASEAERNNRRERDRYLGLAARERTDAERRIDRDIGRVAGTRDREEAGARGIRRPGSSAADTPMTEDGNSGAQRDTLRPPLSSRDTEEREILSEVPLPVQEAWICEDLGFVLQGIEGEIIRYDPAYDRANPVHQLRGVKWSIDSSLDASLVSVIRRILPMATYYTAINAFVDLRLDRNFGMVNHALASGIRDALKDYHILLAKLEALFLTSPNFTLQTALLYLNPTIHSLSLLYSLCLTLVNEGTQADEEESDEEEEDNEDESEDEMERAIRAQFGMVAPTGDLVDDKSEGPGAIIGGEVLGILLEKEILRSGDPTASALFSTLQLHASQPYAKMLLRWITTGLLHDPYQEFMVKVDNTIEKAALETDFNDDYWERRYTLRDGSTTAIEARSSTVPSQQLPSSEAPDVRPGTNRLPGGACIPPFLEEWKVKILRTGKYLNVIRECGLPVESDTYHHEVVASEPVARTADVVINMDGTKFHRIVEDAYLTANQRLLDMMLKEQSLITYLRSMKHFFFLDQSEFMSQFIDNAASELKKSVKSVSMVKIQSLLYMAITNPASPTSLDPHKDDLRATMATSSLFDWLGKIVNRQSSDQVEDGAMLAAGDETKQNEKGKKELLLIEALSFDFDVKFPLSLVISRKAITRYQLVFRFLLMLKYLESLLTSMWMEHCQPMWRRKLEAPDIERWKRRVYNLRAQMLQWVQQMLTFTTQDVLEANWKKLEAKLAKVQTVDQLIQDHVDYLDVCLKECMLTTDRMLPPLMKTIGTVLQFAQYQSSLNRTMQKYLLDSHAESEISKINARWNVLEKFESHFTHNVVTQYDTMSYSATSDNPALLSLVSRLSELKKWADRNMD</sequence>
<dbReference type="GO" id="GO:0000278">
    <property type="term" value="P:mitotic cell cycle"/>
    <property type="evidence" value="ECO:0007669"/>
    <property type="project" value="TreeGrafter"/>
</dbReference>
<evidence type="ECO:0000313" key="10">
    <source>
        <dbReference type="Proteomes" id="UP000620104"/>
    </source>
</evidence>
<dbReference type="GO" id="GO:0007020">
    <property type="term" value="P:microtubule nucleation"/>
    <property type="evidence" value="ECO:0007669"/>
    <property type="project" value="InterPro"/>
</dbReference>
<gene>
    <name evidence="9" type="ORF">NliqN6_1777</name>
</gene>
<dbReference type="PANTHER" id="PTHR19302">
    <property type="entry name" value="GAMMA TUBULIN COMPLEX PROTEIN"/>
    <property type="match status" value="1"/>
</dbReference>
<evidence type="ECO:0000256" key="1">
    <source>
        <dbReference type="ARBA" id="ARBA00010337"/>
    </source>
</evidence>
<feature type="region of interest" description="Disordered" evidence="6">
    <location>
        <begin position="1"/>
        <end position="31"/>
    </location>
</feature>
<evidence type="ECO:0000256" key="2">
    <source>
        <dbReference type="ARBA" id="ARBA00022490"/>
    </source>
</evidence>
<feature type="compositionally biased region" description="Acidic residues" evidence="6">
    <location>
        <begin position="464"/>
        <end position="485"/>
    </location>
</feature>
<dbReference type="GO" id="GO:0051225">
    <property type="term" value="P:spindle assembly"/>
    <property type="evidence" value="ECO:0007669"/>
    <property type="project" value="TreeGrafter"/>
</dbReference>
<organism evidence="9 10">
    <name type="scientific">Naganishia liquefaciens</name>
    <dbReference type="NCBI Taxonomy" id="104408"/>
    <lineage>
        <taxon>Eukaryota</taxon>
        <taxon>Fungi</taxon>
        <taxon>Dikarya</taxon>
        <taxon>Basidiomycota</taxon>
        <taxon>Agaricomycotina</taxon>
        <taxon>Tremellomycetes</taxon>
        <taxon>Filobasidiales</taxon>
        <taxon>Filobasidiaceae</taxon>
        <taxon>Naganishia</taxon>
    </lineage>
</organism>
<dbReference type="GO" id="GO:0031122">
    <property type="term" value="P:cytoplasmic microtubule organization"/>
    <property type="evidence" value="ECO:0007669"/>
    <property type="project" value="TreeGrafter"/>
</dbReference>
<evidence type="ECO:0000256" key="5">
    <source>
        <dbReference type="RuleBase" id="RU363050"/>
    </source>
</evidence>
<feature type="compositionally biased region" description="Basic and acidic residues" evidence="6">
    <location>
        <begin position="257"/>
        <end position="266"/>
    </location>
</feature>
<feature type="compositionally biased region" description="Polar residues" evidence="6">
    <location>
        <begin position="1"/>
        <end position="22"/>
    </location>
</feature>
<evidence type="ECO:0000313" key="9">
    <source>
        <dbReference type="EMBL" id="GHJ85375.1"/>
    </source>
</evidence>
<reference evidence="9" key="1">
    <citation type="submission" date="2020-07" db="EMBL/GenBank/DDBJ databases">
        <title>Draft Genome Sequence of a Deep-Sea Yeast, Naganishia (Cryptococcus) liquefaciens strain N6.</title>
        <authorList>
            <person name="Han Y.W."/>
            <person name="Kajitani R."/>
            <person name="Morimoto H."/>
            <person name="Parhat M."/>
            <person name="Tsubouchi H."/>
            <person name="Bakenova O."/>
            <person name="Ogata M."/>
            <person name="Argunhan B."/>
            <person name="Aoki R."/>
            <person name="Kajiwara S."/>
            <person name="Itoh T."/>
            <person name="Iwasaki H."/>
        </authorList>
    </citation>
    <scope>NUCLEOTIDE SEQUENCE</scope>
    <source>
        <strain evidence="9">N6</strain>
    </source>
</reference>
<comment type="similarity">
    <text evidence="1 5">Belongs to the TUBGCP family.</text>
</comment>
<dbReference type="GO" id="GO:0051011">
    <property type="term" value="F:microtubule minus-end binding"/>
    <property type="evidence" value="ECO:0007669"/>
    <property type="project" value="TreeGrafter"/>
</dbReference>
<accession>A0A8H3YDF4</accession>
<dbReference type="InterPro" id="IPR041470">
    <property type="entry name" value="GCP_N"/>
</dbReference>
<dbReference type="GO" id="GO:0005874">
    <property type="term" value="C:microtubule"/>
    <property type="evidence" value="ECO:0007669"/>
    <property type="project" value="UniProtKB-KW"/>
</dbReference>
<dbReference type="GO" id="GO:0000930">
    <property type="term" value="C:gamma-tubulin complex"/>
    <property type="evidence" value="ECO:0007669"/>
    <property type="project" value="TreeGrafter"/>
</dbReference>
<dbReference type="AlphaFoldDB" id="A0A8H3YDF4"/>
<comment type="subcellular location">
    <subcellularLocation>
        <location evidence="5">Cytoplasm</location>
        <location evidence="5">Cytoskeleton</location>
        <location evidence="5">Microtubule organizing center</location>
    </subcellularLocation>
</comment>
<feature type="region of interest" description="Disordered" evidence="6">
    <location>
        <begin position="257"/>
        <end position="307"/>
    </location>
</feature>
<evidence type="ECO:0000256" key="6">
    <source>
        <dbReference type="SAM" id="MobiDB-lite"/>
    </source>
</evidence>
<keyword evidence="2 5" id="KW-0963">Cytoplasm</keyword>
<dbReference type="Pfam" id="PF04130">
    <property type="entry name" value="GCP_C_terminal"/>
    <property type="match status" value="1"/>
</dbReference>
<dbReference type="PANTHER" id="PTHR19302:SF13">
    <property type="entry name" value="GAMMA-TUBULIN COMPLEX COMPONENT 2"/>
    <property type="match status" value="1"/>
</dbReference>
<proteinExistence type="inferred from homology"/>
<keyword evidence="10" id="KW-1185">Reference proteome</keyword>
<feature type="domain" description="Gamma tubulin complex component C-terminal" evidence="7">
    <location>
        <begin position="722"/>
        <end position="1057"/>
    </location>
</feature>
<dbReference type="FunFam" id="1.20.120.1900:FF:000011">
    <property type="entry name" value="Spindle pole body component"/>
    <property type="match status" value="1"/>
</dbReference>
<feature type="compositionally biased region" description="Polar residues" evidence="6">
    <location>
        <begin position="603"/>
        <end position="620"/>
    </location>
</feature>
<dbReference type="InterPro" id="IPR007259">
    <property type="entry name" value="GCP"/>
</dbReference>
<keyword evidence="3 5" id="KW-0493">Microtubule</keyword>
<evidence type="ECO:0000259" key="8">
    <source>
        <dbReference type="Pfam" id="PF17681"/>
    </source>
</evidence>
<dbReference type="GO" id="GO:0051321">
    <property type="term" value="P:meiotic cell cycle"/>
    <property type="evidence" value="ECO:0007669"/>
    <property type="project" value="TreeGrafter"/>
</dbReference>
<dbReference type="InterPro" id="IPR042241">
    <property type="entry name" value="GCP_C_sf"/>
</dbReference>
<dbReference type="Proteomes" id="UP000620104">
    <property type="component" value="Unassembled WGS sequence"/>
</dbReference>
<feature type="compositionally biased region" description="Basic and acidic residues" evidence="6">
    <location>
        <begin position="183"/>
        <end position="206"/>
    </location>
</feature>
<dbReference type="GO" id="GO:0044732">
    <property type="term" value="C:mitotic spindle pole body"/>
    <property type="evidence" value="ECO:0007669"/>
    <property type="project" value="TreeGrafter"/>
</dbReference>
<feature type="region of interest" description="Disordered" evidence="6">
    <location>
        <begin position="603"/>
        <end position="631"/>
    </location>
</feature>
<evidence type="ECO:0000256" key="4">
    <source>
        <dbReference type="ARBA" id="ARBA00023212"/>
    </source>
</evidence>